<dbReference type="Pfam" id="PF20251">
    <property type="entry name" value="Big_14"/>
    <property type="match status" value="1"/>
</dbReference>
<dbReference type="Proteomes" id="UP000675431">
    <property type="component" value="Unassembled WGS sequence"/>
</dbReference>
<reference evidence="2 3" key="1">
    <citation type="submission" date="2021-04" db="EMBL/GenBank/DDBJ databases">
        <title>Allobacillus sp. nov. SKP8-2 isolated from shrimp paste.</title>
        <authorList>
            <person name="Tanasupawat S."/>
            <person name="Yiamsombat S."/>
            <person name="Kanchanasin P."/>
            <person name="Kuncharoen N."/>
        </authorList>
    </citation>
    <scope>NUCLEOTIDE SEQUENCE [LARGE SCALE GENOMIC DNA]</scope>
    <source>
        <strain evidence="2 3">SKP8-2</strain>
    </source>
</reference>
<protein>
    <recommendedName>
        <fullName evidence="1">Bacterial Ig-like domain-containing protein</fullName>
    </recommendedName>
</protein>
<sequence>MQNESNEAYRYGSFYRVETMQDGKWYMVNYPENTFEKFPYFNDMGYTLDPKEMVTQQFSIETYGLYLPAGNYRLTKTFLSPFSAGNEITLSVPFEVIGEN</sequence>
<feature type="domain" description="Bacterial Ig-like" evidence="1">
    <location>
        <begin position="1"/>
        <end position="94"/>
    </location>
</feature>
<dbReference type="InterPro" id="IPR046878">
    <property type="entry name" value="Big_14"/>
</dbReference>
<organism evidence="2 3">
    <name type="scientific">Allobacillus saliphilus</name>
    <dbReference type="NCBI Taxonomy" id="2912308"/>
    <lineage>
        <taxon>Bacteria</taxon>
        <taxon>Bacillati</taxon>
        <taxon>Bacillota</taxon>
        <taxon>Bacilli</taxon>
        <taxon>Bacillales</taxon>
        <taxon>Bacillaceae</taxon>
        <taxon>Allobacillus</taxon>
    </lineage>
</organism>
<comment type="caution">
    <text evidence="2">The sequence shown here is derived from an EMBL/GenBank/DDBJ whole genome shotgun (WGS) entry which is preliminary data.</text>
</comment>
<dbReference type="AlphaFoldDB" id="A0A941CUR9"/>
<evidence type="ECO:0000313" key="3">
    <source>
        <dbReference type="Proteomes" id="UP000675431"/>
    </source>
</evidence>
<evidence type="ECO:0000313" key="2">
    <source>
        <dbReference type="EMBL" id="MBR7553085.1"/>
    </source>
</evidence>
<proteinExistence type="predicted"/>
<evidence type="ECO:0000259" key="1">
    <source>
        <dbReference type="Pfam" id="PF20251"/>
    </source>
</evidence>
<name>A0A941CUR9_9BACI</name>
<accession>A0A941CUR9</accession>
<gene>
    <name evidence="2" type="ORF">KC820_02840</name>
</gene>
<dbReference type="EMBL" id="JAGSIE010000007">
    <property type="protein sequence ID" value="MBR7553085.1"/>
    <property type="molecule type" value="Genomic_DNA"/>
</dbReference>
<keyword evidence="3" id="KW-1185">Reference proteome</keyword>